<keyword evidence="9" id="KW-0028">Amino-acid biosynthesis</keyword>
<accession>A0A1H9C064</accession>
<dbReference type="SUPFAM" id="SSF82282">
    <property type="entry name" value="Homocysteine S-methyltransferase"/>
    <property type="match status" value="1"/>
</dbReference>
<keyword evidence="13 19" id="KW-0479">Metal-binding</keyword>
<dbReference type="InterPro" id="IPR050554">
    <property type="entry name" value="Met_Synthase/Corrinoid"/>
</dbReference>
<evidence type="ECO:0000256" key="3">
    <source>
        <dbReference type="ARBA" id="ARBA00001956"/>
    </source>
</evidence>
<feature type="binding site" evidence="19">
    <location>
        <position position="286"/>
    </location>
    <ligand>
        <name>Zn(2+)</name>
        <dbReference type="ChEBI" id="CHEBI:29105"/>
    </ligand>
</feature>
<evidence type="ECO:0000256" key="18">
    <source>
        <dbReference type="ARBA" id="ARBA00031040"/>
    </source>
</evidence>
<evidence type="ECO:0000256" key="14">
    <source>
        <dbReference type="ARBA" id="ARBA00022833"/>
    </source>
</evidence>
<evidence type="ECO:0000256" key="20">
    <source>
        <dbReference type="SAM" id="MobiDB-lite"/>
    </source>
</evidence>
<comment type="cofactor">
    <cofactor evidence="2 19">
        <name>Zn(2+)</name>
        <dbReference type="ChEBI" id="CHEBI:29105"/>
    </cofactor>
</comment>
<evidence type="ECO:0000259" key="24">
    <source>
        <dbReference type="PROSITE" id="PS51337"/>
    </source>
</evidence>
<keyword evidence="10" id="KW-0846">Cobalamin</keyword>
<dbReference type="NCBIfam" id="NF005719">
    <property type="entry name" value="PRK07535.1"/>
    <property type="match status" value="1"/>
</dbReference>
<dbReference type="Pfam" id="PF00809">
    <property type="entry name" value="Pterin_bind"/>
    <property type="match status" value="1"/>
</dbReference>
<keyword evidence="12" id="KW-0949">S-adenosyl-L-methionine</keyword>
<feature type="domain" description="B12-binding" evidence="23">
    <location>
        <begin position="749"/>
        <end position="869"/>
    </location>
</feature>
<evidence type="ECO:0000256" key="17">
    <source>
        <dbReference type="ARBA" id="ARBA00025552"/>
    </source>
</evidence>
<dbReference type="Pfam" id="PF02607">
    <property type="entry name" value="B12-binding_2"/>
    <property type="match status" value="1"/>
</dbReference>
<organism evidence="25 26">
    <name type="scientific">Treponema bryantii</name>
    <dbReference type="NCBI Taxonomy" id="163"/>
    <lineage>
        <taxon>Bacteria</taxon>
        <taxon>Pseudomonadati</taxon>
        <taxon>Spirochaetota</taxon>
        <taxon>Spirochaetia</taxon>
        <taxon>Spirochaetales</taxon>
        <taxon>Treponemataceae</taxon>
        <taxon>Treponema</taxon>
    </lineage>
</organism>
<keyword evidence="26" id="KW-1185">Reference proteome</keyword>
<evidence type="ECO:0000313" key="25">
    <source>
        <dbReference type="EMBL" id="SEP94665.1"/>
    </source>
</evidence>
<evidence type="ECO:0000256" key="13">
    <source>
        <dbReference type="ARBA" id="ARBA00022723"/>
    </source>
</evidence>
<dbReference type="GO" id="GO:0046653">
    <property type="term" value="P:tetrahydrofolate metabolic process"/>
    <property type="evidence" value="ECO:0007669"/>
    <property type="project" value="TreeGrafter"/>
</dbReference>
<feature type="binding site" evidence="19">
    <location>
        <position position="221"/>
    </location>
    <ligand>
        <name>Zn(2+)</name>
        <dbReference type="ChEBI" id="CHEBI:29105"/>
    </ligand>
</feature>
<comment type="similarity">
    <text evidence="5">Belongs to the vitamin-B12 dependent methionine synthase family.</text>
</comment>
<comment type="cofactor">
    <cofactor evidence="3">
        <name>methylcob(III)alamin</name>
        <dbReference type="ChEBI" id="CHEBI:28115"/>
    </cofactor>
</comment>
<evidence type="ECO:0000256" key="6">
    <source>
        <dbReference type="ARBA" id="ARBA00012032"/>
    </source>
</evidence>
<dbReference type="STRING" id="163.SAMN04487775_106214"/>
<feature type="domain" description="B12-binding N-terminal" evidence="24">
    <location>
        <begin position="654"/>
        <end position="747"/>
    </location>
</feature>
<dbReference type="GO" id="GO:0008705">
    <property type="term" value="F:methionine synthase activity"/>
    <property type="evidence" value="ECO:0007669"/>
    <property type="project" value="UniProtKB-EC"/>
</dbReference>
<dbReference type="Pfam" id="PF02574">
    <property type="entry name" value="S-methyl_trans"/>
    <property type="match status" value="1"/>
</dbReference>
<dbReference type="GO" id="GO:0032259">
    <property type="term" value="P:methylation"/>
    <property type="evidence" value="ECO:0007669"/>
    <property type="project" value="UniProtKB-KW"/>
</dbReference>
<gene>
    <name evidence="25" type="ORF">SAMN04487977_1022</name>
</gene>
<feature type="region of interest" description="Disordered" evidence="20">
    <location>
        <begin position="639"/>
        <end position="665"/>
    </location>
</feature>
<keyword evidence="14 19" id="KW-0862">Zinc</keyword>
<dbReference type="GO" id="GO:0046872">
    <property type="term" value="F:metal ion binding"/>
    <property type="evidence" value="ECO:0007669"/>
    <property type="project" value="UniProtKB-KW"/>
</dbReference>
<dbReference type="PROSITE" id="PS51332">
    <property type="entry name" value="B12_BINDING"/>
    <property type="match status" value="1"/>
</dbReference>
<evidence type="ECO:0000256" key="7">
    <source>
        <dbReference type="ARBA" id="ARBA00013998"/>
    </source>
</evidence>
<dbReference type="InterPro" id="IPR036589">
    <property type="entry name" value="HCY_dom_sf"/>
</dbReference>
<feature type="domain" description="Pterin-binding" evidence="22">
    <location>
        <begin position="368"/>
        <end position="622"/>
    </location>
</feature>
<dbReference type="OrthoDB" id="9803687at2"/>
<evidence type="ECO:0000256" key="2">
    <source>
        <dbReference type="ARBA" id="ARBA00001947"/>
    </source>
</evidence>
<proteinExistence type="inferred from homology"/>
<evidence type="ECO:0000256" key="10">
    <source>
        <dbReference type="ARBA" id="ARBA00022628"/>
    </source>
</evidence>
<dbReference type="InterPro" id="IPR011005">
    <property type="entry name" value="Dihydropteroate_synth-like_sf"/>
</dbReference>
<evidence type="ECO:0000313" key="26">
    <source>
        <dbReference type="Proteomes" id="UP000182360"/>
    </source>
</evidence>
<dbReference type="SUPFAM" id="SSF47644">
    <property type="entry name" value="Methionine synthase domain"/>
    <property type="match status" value="1"/>
</dbReference>
<sequence length="869" mass="94032">MTKLHDLLGKEILFFDGGTGTVLQSMGLKPGELPETWNTKHPDRIVQLHYNYFAAGSNIVNTNTFGAFITKFPLELERFVKAAIENANTARDKARAEKPDENYFIAFDIGSCGKLLKPMGDLDFEDCVKLFKKTFAAAFPLAKENKIDCVMIETMNDGYESKAAVLAAKETMEDLGIAAEDLPIIVSNVYDRECRTLSGSTPETMVAMLEGLGVSVVGVNCSLGPLEMKPTVERLCKAASVPVLVKPNAGLPKVVDGKTVFDVEAPEFVDAMKQLAELGPTVLGGCCGTTPEYIRELGSRFKVPGSRIKGEVSPSLQPASGLPLPPLLGDTPPNTPTSLKPNTYNLKPSIGCVSSNTKVVYFGGPHRPVLIGERINPTGKKKFKEALRAGDIPYIIHQGMEQEEAGAQVLDVNVGLPEIDEKEMMLRVLDELQNVTTLPLQIDTTKPDVMEAALRRYNGKPMINSVNGKQEIMDTVFPLVKKYGGLVVALTLDEGGIPEDSARRVAIAKKIYAEAAKYGIRKSDIIIDPLAMAVSSDSKAGIATMETVRAIHEMGGLTSLGISNVSFGLPLREYVTASFFTLCMGAGLSAAIMNPLQGEMIKAWRCYNLLSGRDENCTDYIEWSGKESERLANLVPAAGTSGGDAGVSPARGGREQRSASEGETSPLSNAIIHGLKTDAAAATRELLKTMESLTIINEHLIPGLDYVGKRFEKKTMYLPQLLMAAEAAKAAFGEIREYMEKSGKKGAPKGKIIIATVKGDIHDIGKNIVKVLLENYDFDVIDLGKDVPPEVVVEACKKDHVMLVGLSALMTTTVAAMEETIKQLHKECPWAKTCVGGAVMTQEYADQIGADFYGKDAMDTVRFALELFK</sequence>
<evidence type="ECO:0000256" key="9">
    <source>
        <dbReference type="ARBA" id="ARBA00022605"/>
    </source>
</evidence>
<keyword evidence="11 19" id="KW-0808">Transferase</keyword>
<dbReference type="Gene3D" id="3.20.20.330">
    <property type="entry name" value="Homocysteine-binding-like domain"/>
    <property type="match status" value="1"/>
</dbReference>
<dbReference type="InterPro" id="IPR003726">
    <property type="entry name" value="HCY_dom"/>
</dbReference>
<keyword evidence="16" id="KW-0170">Cobalt</keyword>
<dbReference type="Gene3D" id="3.20.20.20">
    <property type="entry name" value="Dihydropteroate synthase-like"/>
    <property type="match status" value="1"/>
</dbReference>
<evidence type="ECO:0000256" key="12">
    <source>
        <dbReference type="ARBA" id="ARBA00022691"/>
    </source>
</evidence>
<dbReference type="SUPFAM" id="SSF52242">
    <property type="entry name" value="Cobalamin (vitamin B12)-binding domain"/>
    <property type="match status" value="1"/>
</dbReference>
<evidence type="ECO:0000256" key="4">
    <source>
        <dbReference type="ARBA" id="ARBA00005178"/>
    </source>
</evidence>
<dbReference type="SMART" id="SM01018">
    <property type="entry name" value="B12-binding_2"/>
    <property type="match status" value="1"/>
</dbReference>
<dbReference type="GO" id="GO:0050667">
    <property type="term" value="P:homocysteine metabolic process"/>
    <property type="evidence" value="ECO:0007669"/>
    <property type="project" value="TreeGrafter"/>
</dbReference>
<comment type="pathway">
    <text evidence="4">Amino-acid biosynthesis; L-methionine biosynthesis via de novo pathway; L-methionine from L-homocysteine (MetH route): step 1/1.</text>
</comment>
<evidence type="ECO:0000259" key="23">
    <source>
        <dbReference type="PROSITE" id="PS51332"/>
    </source>
</evidence>
<dbReference type="EC" id="2.1.1.13" evidence="6"/>
<dbReference type="Proteomes" id="UP000182360">
    <property type="component" value="Unassembled WGS sequence"/>
</dbReference>
<dbReference type="RefSeq" id="WP_074640914.1">
    <property type="nucleotide sequence ID" value="NZ_FOFU01000002.1"/>
</dbReference>
<dbReference type="Gene3D" id="1.10.1240.10">
    <property type="entry name" value="Methionine synthase domain"/>
    <property type="match status" value="1"/>
</dbReference>
<dbReference type="PROSITE" id="PS50970">
    <property type="entry name" value="HCY"/>
    <property type="match status" value="1"/>
</dbReference>
<feature type="binding site" evidence="19">
    <location>
        <position position="287"/>
    </location>
    <ligand>
        <name>Zn(2+)</name>
        <dbReference type="ChEBI" id="CHEBI:29105"/>
    </ligand>
</feature>
<dbReference type="InterPro" id="IPR000489">
    <property type="entry name" value="Pterin-binding_dom"/>
</dbReference>
<dbReference type="Pfam" id="PF02310">
    <property type="entry name" value="B12-binding"/>
    <property type="match status" value="1"/>
</dbReference>
<evidence type="ECO:0000259" key="22">
    <source>
        <dbReference type="PROSITE" id="PS50972"/>
    </source>
</evidence>
<dbReference type="UniPathway" id="UPA00051">
    <property type="reaction ID" value="UER00081"/>
</dbReference>
<feature type="domain" description="Hcy-binding" evidence="21">
    <location>
        <begin position="1"/>
        <end position="301"/>
    </location>
</feature>
<dbReference type="InterPro" id="IPR036724">
    <property type="entry name" value="Cobalamin-bd_sf"/>
</dbReference>
<dbReference type="Gene3D" id="3.40.50.280">
    <property type="entry name" value="Cobalamin-binding domain"/>
    <property type="match status" value="1"/>
</dbReference>
<dbReference type="PANTHER" id="PTHR45833">
    <property type="entry name" value="METHIONINE SYNTHASE"/>
    <property type="match status" value="1"/>
</dbReference>
<evidence type="ECO:0000256" key="19">
    <source>
        <dbReference type="PROSITE-ProRule" id="PRU00333"/>
    </source>
</evidence>
<comment type="function">
    <text evidence="17">Catalyzes the transfer of a methyl group from methyl-cobalamin to homocysteine, yielding enzyme-bound cob(I)alamin and methionine. Subsequently, remethylates the cofactor using methyltetrahydrofolate.</text>
</comment>
<keyword evidence="15" id="KW-0486">Methionine biosynthesis</keyword>
<protein>
    <recommendedName>
        <fullName evidence="7">Methionine synthase</fullName>
        <ecNumber evidence="6">2.1.1.13</ecNumber>
    </recommendedName>
    <alternativeName>
        <fullName evidence="18">5-methyltetrahydrofolate--homocysteine methyltransferase</fullName>
    </alternativeName>
</protein>
<dbReference type="AlphaFoldDB" id="A0A1H9C064"/>
<dbReference type="GO" id="GO:0005829">
    <property type="term" value="C:cytosol"/>
    <property type="evidence" value="ECO:0007669"/>
    <property type="project" value="TreeGrafter"/>
</dbReference>
<dbReference type="GO" id="GO:0031419">
    <property type="term" value="F:cobalamin binding"/>
    <property type="evidence" value="ECO:0007669"/>
    <property type="project" value="UniProtKB-KW"/>
</dbReference>
<dbReference type="InterPro" id="IPR003759">
    <property type="entry name" value="Cbl-bd_cap"/>
</dbReference>
<dbReference type="SUPFAM" id="SSF51717">
    <property type="entry name" value="Dihydropteroate synthetase-like"/>
    <property type="match status" value="1"/>
</dbReference>
<evidence type="ECO:0000256" key="16">
    <source>
        <dbReference type="ARBA" id="ARBA00023285"/>
    </source>
</evidence>
<dbReference type="InterPro" id="IPR006158">
    <property type="entry name" value="Cobalamin-bd"/>
</dbReference>
<dbReference type="PROSITE" id="PS51337">
    <property type="entry name" value="B12_BINDING_NTER"/>
    <property type="match status" value="1"/>
</dbReference>
<evidence type="ECO:0000256" key="11">
    <source>
        <dbReference type="ARBA" id="ARBA00022679"/>
    </source>
</evidence>
<dbReference type="PROSITE" id="PS50972">
    <property type="entry name" value="PTERIN_BINDING"/>
    <property type="match status" value="1"/>
</dbReference>
<dbReference type="EMBL" id="FOFU01000002">
    <property type="protein sequence ID" value="SEP94665.1"/>
    <property type="molecule type" value="Genomic_DNA"/>
</dbReference>
<name>A0A1H9C064_9SPIR</name>
<dbReference type="InterPro" id="IPR036594">
    <property type="entry name" value="Meth_synthase_dom"/>
</dbReference>
<evidence type="ECO:0000256" key="15">
    <source>
        <dbReference type="ARBA" id="ARBA00023167"/>
    </source>
</evidence>
<evidence type="ECO:0000256" key="5">
    <source>
        <dbReference type="ARBA" id="ARBA00010398"/>
    </source>
</evidence>
<dbReference type="PANTHER" id="PTHR45833:SF1">
    <property type="entry name" value="METHIONINE SYNTHASE"/>
    <property type="match status" value="1"/>
</dbReference>
<evidence type="ECO:0000256" key="8">
    <source>
        <dbReference type="ARBA" id="ARBA00022603"/>
    </source>
</evidence>
<reference evidence="25 26" key="1">
    <citation type="submission" date="2016-10" db="EMBL/GenBank/DDBJ databases">
        <authorList>
            <person name="de Groot N.N."/>
        </authorList>
    </citation>
    <scope>NUCLEOTIDE SEQUENCE [LARGE SCALE GENOMIC DNA]</scope>
    <source>
        <strain evidence="25 26">B25</strain>
    </source>
</reference>
<evidence type="ECO:0000256" key="1">
    <source>
        <dbReference type="ARBA" id="ARBA00001700"/>
    </source>
</evidence>
<comment type="catalytic activity">
    <reaction evidence="1">
        <text>(6S)-5-methyl-5,6,7,8-tetrahydrofolate + L-homocysteine = (6S)-5,6,7,8-tetrahydrofolate + L-methionine</text>
        <dbReference type="Rhea" id="RHEA:11172"/>
        <dbReference type="ChEBI" id="CHEBI:18608"/>
        <dbReference type="ChEBI" id="CHEBI:57453"/>
        <dbReference type="ChEBI" id="CHEBI:57844"/>
        <dbReference type="ChEBI" id="CHEBI:58199"/>
        <dbReference type="EC" id="2.1.1.13"/>
    </reaction>
</comment>
<evidence type="ECO:0000259" key="21">
    <source>
        <dbReference type="PROSITE" id="PS50970"/>
    </source>
</evidence>
<keyword evidence="8 19" id="KW-0489">Methyltransferase</keyword>